<keyword evidence="3 5" id="KW-1133">Transmembrane helix</keyword>
<proteinExistence type="predicted"/>
<feature type="transmembrane region" description="Helical" evidence="5">
    <location>
        <begin position="20"/>
        <end position="41"/>
    </location>
</feature>
<dbReference type="Proteomes" id="UP001403385">
    <property type="component" value="Unassembled WGS sequence"/>
</dbReference>
<evidence type="ECO:0000256" key="3">
    <source>
        <dbReference type="ARBA" id="ARBA00022989"/>
    </source>
</evidence>
<sequence>MKQKTIPIDHGSFLKKTDRYLFILLFLMVSCFFTWSENVAITRGIKVVGRMGVLMGSYILYYRIIRYGAADSIKWKNVLAPLLYAGYLTLGFVSFMWSTNPGFSALQWFMTFQSLAFSAFFIKCITLLDIYFPNHTTRLYNLLGDTVFYLITIFVIGMYVDPDTFFRLTHGGEEARLGGYIMNPNELGMLAGVGIACLIFDIYRNHHKWWTVFKVLVIFYALFMTGSRSSLIGVVLIVFFHINQSKNQKLKTIIIIGVLLVLPVAVNKIILKDDGSRLEEVLSMTGRLPFWTALINEGLPREPLLGFGFMRIDYKEYFQSTHTYPGKMTHNTFMQVLMNLGFIGLTLVIFQMVFTIRGFLLEEKEKKLMLIGILIPILINSFTEFGIFGESNYGILFYQLIIMSISFQKSPFLTIRDKIHLQHKRPELSL</sequence>
<dbReference type="InterPro" id="IPR051533">
    <property type="entry name" value="WaaL-like"/>
</dbReference>
<keyword evidence="2 5" id="KW-0812">Transmembrane</keyword>
<feature type="transmembrane region" description="Helical" evidence="5">
    <location>
        <begin position="368"/>
        <end position="389"/>
    </location>
</feature>
<evidence type="ECO:0000256" key="1">
    <source>
        <dbReference type="ARBA" id="ARBA00004141"/>
    </source>
</evidence>
<dbReference type="GO" id="GO:0016874">
    <property type="term" value="F:ligase activity"/>
    <property type="evidence" value="ECO:0007669"/>
    <property type="project" value="UniProtKB-KW"/>
</dbReference>
<feature type="transmembrane region" description="Helical" evidence="5">
    <location>
        <begin position="47"/>
        <end position="65"/>
    </location>
</feature>
<feature type="transmembrane region" description="Helical" evidence="5">
    <location>
        <begin position="77"/>
        <end position="97"/>
    </location>
</feature>
<keyword evidence="4 5" id="KW-0472">Membrane</keyword>
<feature type="transmembrane region" description="Helical" evidence="5">
    <location>
        <begin position="109"/>
        <end position="132"/>
    </location>
</feature>
<feature type="transmembrane region" description="Helical" evidence="5">
    <location>
        <begin position="252"/>
        <end position="271"/>
    </location>
</feature>
<accession>A0AAW9S1F8</accession>
<dbReference type="GO" id="GO:0016020">
    <property type="term" value="C:membrane"/>
    <property type="evidence" value="ECO:0007669"/>
    <property type="project" value="UniProtKB-SubCell"/>
</dbReference>
<gene>
    <name evidence="7" type="ORF">AAG747_18625</name>
</gene>
<evidence type="ECO:0000259" key="6">
    <source>
        <dbReference type="Pfam" id="PF04932"/>
    </source>
</evidence>
<dbReference type="PANTHER" id="PTHR37422">
    <property type="entry name" value="TEICHURONIC ACID BIOSYNTHESIS PROTEIN TUAE"/>
    <property type="match status" value="1"/>
</dbReference>
<evidence type="ECO:0000313" key="7">
    <source>
        <dbReference type="EMBL" id="MEN7549947.1"/>
    </source>
</evidence>
<dbReference type="PROSITE" id="PS51257">
    <property type="entry name" value="PROKAR_LIPOPROTEIN"/>
    <property type="match status" value="1"/>
</dbReference>
<dbReference type="Pfam" id="PF04932">
    <property type="entry name" value="Wzy_C"/>
    <property type="match status" value="1"/>
</dbReference>
<feature type="domain" description="O-antigen ligase-related" evidence="6">
    <location>
        <begin position="215"/>
        <end position="348"/>
    </location>
</feature>
<organism evidence="7 8">
    <name type="scientific">Rapidithrix thailandica</name>
    <dbReference type="NCBI Taxonomy" id="413964"/>
    <lineage>
        <taxon>Bacteria</taxon>
        <taxon>Pseudomonadati</taxon>
        <taxon>Bacteroidota</taxon>
        <taxon>Cytophagia</taxon>
        <taxon>Cytophagales</taxon>
        <taxon>Flammeovirgaceae</taxon>
        <taxon>Rapidithrix</taxon>
    </lineage>
</organism>
<dbReference type="EMBL" id="JBDKWZ010000011">
    <property type="protein sequence ID" value="MEN7549947.1"/>
    <property type="molecule type" value="Genomic_DNA"/>
</dbReference>
<dbReference type="InterPro" id="IPR007016">
    <property type="entry name" value="O-antigen_ligase-rel_domated"/>
</dbReference>
<evidence type="ECO:0000256" key="4">
    <source>
        <dbReference type="ARBA" id="ARBA00023136"/>
    </source>
</evidence>
<evidence type="ECO:0000256" key="2">
    <source>
        <dbReference type="ARBA" id="ARBA00022692"/>
    </source>
</evidence>
<comment type="subcellular location">
    <subcellularLocation>
        <location evidence="1">Membrane</location>
        <topology evidence="1">Multi-pass membrane protein</topology>
    </subcellularLocation>
</comment>
<dbReference type="PANTHER" id="PTHR37422:SF13">
    <property type="entry name" value="LIPOPOLYSACCHARIDE BIOSYNTHESIS PROTEIN PA4999-RELATED"/>
    <property type="match status" value="1"/>
</dbReference>
<dbReference type="AlphaFoldDB" id="A0AAW9S1F8"/>
<keyword evidence="8" id="KW-1185">Reference proteome</keyword>
<comment type="caution">
    <text evidence="7">The sequence shown here is derived from an EMBL/GenBank/DDBJ whole genome shotgun (WGS) entry which is preliminary data.</text>
</comment>
<name>A0AAW9S1F8_9BACT</name>
<evidence type="ECO:0000256" key="5">
    <source>
        <dbReference type="SAM" id="Phobius"/>
    </source>
</evidence>
<keyword evidence="7" id="KW-0436">Ligase</keyword>
<protein>
    <submittedName>
        <fullName evidence="7">O-antigen ligase family protein</fullName>
    </submittedName>
</protein>
<feature type="transmembrane region" description="Helical" evidence="5">
    <location>
        <begin position="336"/>
        <end position="356"/>
    </location>
</feature>
<feature type="transmembrane region" description="Helical" evidence="5">
    <location>
        <begin position="139"/>
        <end position="160"/>
    </location>
</feature>
<dbReference type="RefSeq" id="WP_346822726.1">
    <property type="nucleotide sequence ID" value="NZ_JBDKWZ010000011.1"/>
</dbReference>
<reference evidence="7 8" key="1">
    <citation type="submission" date="2024-04" db="EMBL/GenBank/DDBJ databases">
        <title>Novel genus in family Flammeovirgaceae.</title>
        <authorList>
            <person name="Nguyen T.H."/>
            <person name="Vuong T.Q."/>
            <person name="Le H."/>
            <person name="Kim S.-G."/>
        </authorList>
    </citation>
    <scope>NUCLEOTIDE SEQUENCE [LARGE SCALE GENOMIC DNA]</scope>
    <source>
        <strain evidence="7 8">JCM 23209</strain>
    </source>
</reference>
<evidence type="ECO:0000313" key="8">
    <source>
        <dbReference type="Proteomes" id="UP001403385"/>
    </source>
</evidence>
<feature type="transmembrane region" description="Helical" evidence="5">
    <location>
        <begin position="217"/>
        <end position="240"/>
    </location>
</feature>